<dbReference type="AlphaFoldDB" id="A0A917HME8"/>
<proteinExistence type="predicted"/>
<evidence type="ECO:0000313" key="2">
    <source>
        <dbReference type="EMBL" id="GGG83500.1"/>
    </source>
</evidence>
<keyword evidence="1" id="KW-0472">Membrane</keyword>
<comment type="caution">
    <text evidence="2">The sequence shown here is derived from an EMBL/GenBank/DDBJ whole genome shotgun (WGS) entry which is preliminary data.</text>
</comment>
<keyword evidence="1" id="KW-1133">Transmembrane helix</keyword>
<feature type="transmembrane region" description="Helical" evidence="1">
    <location>
        <begin position="37"/>
        <end position="55"/>
    </location>
</feature>
<feature type="transmembrane region" description="Helical" evidence="1">
    <location>
        <begin position="7"/>
        <end position="25"/>
    </location>
</feature>
<sequence length="99" mass="11302">MKVVLELLRIIIIFAILGVVAWLLLGEVYAINTTIQKYQWIGAIGIYTLLFVFYRNKLQFSGWYKGKGREKLPKKITVTLICVSIVLLAAPIIIGWMKC</sequence>
<dbReference type="RefSeq" id="WP_188456320.1">
    <property type="nucleotide sequence ID" value="NZ_BMFR01000016.1"/>
</dbReference>
<evidence type="ECO:0000313" key="3">
    <source>
        <dbReference type="Proteomes" id="UP000622860"/>
    </source>
</evidence>
<dbReference type="Proteomes" id="UP000622860">
    <property type="component" value="Unassembled WGS sequence"/>
</dbReference>
<reference evidence="2" key="1">
    <citation type="journal article" date="2014" name="Int. J. Syst. Evol. Microbiol.">
        <title>Complete genome sequence of Corynebacterium casei LMG S-19264T (=DSM 44701T), isolated from a smear-ripened cheese.</title>
        <authorList>
            <consortium name="US DOE Joint Genome Institute (JGI-PGF)"/>
            <person name="Walter F."/>
            <person name="Albersmeier A."/>
            <person name="Kalinowski J."/>
            <person name="Ruckert C."/>
        </authorList>
    </citation>
    <scope>NUCLEOTIDE SEQUENCE</scope>
    <source>
        <strain evidence="2">CGMCC 1.12754</strain>
    </source>
</reference>
<accession>A0A917HME8</accession>
<name>A0A917HME8_9BACI</name>
<feature type="transmembrane region" description="Helical" evidence="1">
    <location>
        <begin position="76"/>
        <end position="97"/>
    </location>
</feature>
<gene>
    <name evidence="2" type="ORF">GCM10011398_31390</name>
</gene>
<evidence type="ECO:0000256" key="1">
    <source>
        <dbReference type="SAM" id="Phobius"/>
    </source>
</evidence>
<organism evidence="2 3">
    <name type="scientific">Virgibacillus oceani</name>
    <dbReference type="NCBI Taxonomy" id="1479511"/>
    <lineage>
        <taxon>Bacteria</taxon>
        <taxon>Bacillati</taxon>
        <taxon>Bacillota</taxon>
        <taxon>Bacilli</taxon>
        <taxon>Bacillales</taxon>
        <taxon>Bacillaceae</taxon>
        <taxon>Virgibacillus</taxon>
    </lineage>
</organism>
<keyword evidence="1" id="KW-0812">Transmembrane</keyword>
<protein>
    <submittedName>
        <fullName evidence="2">Uncharacterized protein</fullName>
    </submittedName>
</protein>
<dbReference type="EMBL" id="BMFR01000016">
    <property type="protein sequence ID" value="GGG83500.1"/>
    <property type="molecule type" value="Genomic_DNA"/>
</dbReference>
<reference evidence="2" key="2">
    <citation type="submission" date="2020-09" db="EMBL/GenBank/DDBJ databases">
        <authorList>
            <person name="Sun Q."/>
            <person name="Zhou Y."/>
        </authorList>
    </citation>
    <scope>NUCLEOTIDE SEQUENCE</scope>
    <source>
        <strain evidence="2">CGMCC 1.12754</strain>
    </source>
</reference>
<keyword evidence="3" id="KW-1185">Reference proteome</keyword>